<gene>
    <name evidence="2" type="ORF">NDU88_005985</name>
</gene>
<organism evidence="2 3">
    <name type="scientific">Pleurodeles waltl</name>
    <name type="common">Iberian ribbed newt</name>
    <dbReference type="NCBI Taxonomy" id="8319"/>
    <lineage>
        <taxon>Eukaryota</taxon>
        <taxon>Metazoa</taxon>
        <taxon>Chordata</taxon>
        <taxon>Craniata</taxon>
        <taxon>Vertebrata</taxon>
        <taxon>Euteleostomi</taxon>
        <taxon>Amphibia</taxon>
        <taxon>Batrachia</taxon>
        <taxon>Caudata</taxon>
        <taxon>Salamandroidea</taxon>
        <taxon>Salamandridae</taxon>
        <taxon>Pleurodelinae</taxon>
        <taxon>Pleurodeles</taxon>
    </lineage>
</organism>
<reference evidence="2" key="1">
    <citation type="journal article" date="2022" name="bioRxiv">
        <title>Sequencing and chromosome-scale assembly of the giantPleurodeles waltlgenome.</title>
        <authorList>
            <person name="Brown T."/>
            <person name="Elewa A."/>
            <person name="Iarovenko S."/>
            <person name="Subramanian E."/>
            <person name="Araus A.J."/>
            <person name="Petzold A."/>
            <person name="Susuki M."/>
            <person name="Suzuki K.-i.T."/>
            <person name="Hayashi T."/>
            <person name="Toyoda A."/>
            <person name="Oliveira C."/>
            <person name="Osipova E."/>
            <person name="Leigh N.D."/>
            <person name="Simon A."/>
            <person name="Yun M.H."/>
        </authorList>
    </citation>
    <scope>NUCLEOTIDE SEQUENCE</scope>
    <source>
        <strain evidence="2">20211129_DDA</strain>
        <tissue evidence="2">Liver</tissue>
    </source>
</reference>
<protein>
    <submittedName>
        <fullName evidence="2">Uncharacterized protein</fullName>
    </submittedName>
</protein>
<name>A0AAV7N000_PLEWA</name>
<dbReference type="Proteomes" id="UP001066276">
    <property type="component" value="Chromosome 9"/>
</dbReference>
<evidence type="ECO:0000256" key="1">
    <source>
        <dbReference type="SAM" id="MobiDB-lite"/>
    </source>
</evidence>
<feature type="compositionally biased region" description="Basic and acidic residues" evidence="1">
    <location>
        <begin position="7"/>
        <end position="16"/>
    </location>
</feature>
<feature type="region of interest" description="Disordered" evidence="1">
    <location>
        <begin position="1"/>
        <end position="32"/>
    </location>
</feature>
<accession>A0AAV7N000</accession>
<proteinExistence type="predicted"/>
<evidence type="ECO:0000313" key="2">
    <source>
        <dbReference type="EMBL" id="KAJ1108609.1"/>
    </source>
</evidence>
<evidence type="ECO:0000313" key="3">
    <source>
        <dbReference type="Proteomes" id="UP001066276"/>
    </source>
</evidence>
<comment type="caution">
    <text evidence="2">The sequence shown here is derived from an EMBL/GenBank/DDBJ whole genome shotgun (WGS) entry which is preliminary data.</text>
</comment>
<dbReference type="AlphaFoldDB" id="A0AAV7N000"/>
<keyword evidence="3" id="KW-1185">Reference proteome</keyword>
<dbReference type="EMBL" id="JANPWB010000013">
    <property type="protein sequence ID" value="KAJ1108609.1"/>
    <property type="molecule type" value="Genomic_DNA"/>
</dbReference>
<sequence length="217" mass="23267">MFAGDARPSEKAREAEVGGMEGTGGPIMNNMGPEAQELNAQEEGQSVGMREHSEARGVLDLALLRLELIMAAGNAQAEGVRVVGSGRGAATDVIDPLGAAEGGHLRAQAPHETVWFVGEGPGGTVRQRGNRMFWMPPEGDASLMGGIFMRDEDMQLDYNEESLEEGEVVDDSTPIEEERWAYGSSGSMDNVIVPSVLQVAPDKWMKHVWETDTGGLL</sequence>